<evidence type="ECO:0000313" key="2">
    <source>
        <dbReference type="EMBL" id="KKW24590.1"/>
    </source>
</evidence>
<dbReference type="Gene3D" id="3.90.25.10">
    <property type="entry name" value="UDP-galactose 4-epimerase, domain 1"/>
    <property type="match status" value="1"/>
</dbReference>
<evidence type="ECO:0000313" key="3">
    <source>
        <dbReference type="Proteomes" id="UP000034273"/>
    </source>
</evidence>
<dbReference type="PANTHER" id="PTHR43245">
    <property type="entry name" value="BIFUNCTIONAL POLYMYXIN RESISTANCE PROTEIN ARNA"/>
    <property type="match status" value="1"/>
</dbReference>
<dbReference type="Gene3D" id="3.40.50.720">
    <property type="entry name" value="NAD(P)-binding Rossmann-like Domain"/>
    <property type="match status" value="1"/>
</dbReference>
<gene>
    <name evidence="2" type="ORF">UY67_C0006G0045</name>
</gene>
<name>A0A0G1X125_9BACT</name>
<sequence>MKQRPALITGGCGFVGRHLVRGLLERGVREIWLVDDLSTGRSPEEWLSRRWKKKTSNGLSRYRSGDTTIVLVKGDAIRFFRDQISGTSKIKLPTFGDVFHLASIVGGRALIEGDPLMVATDLAIDALFFLWITRDPKRVERVMYASSSAAYPIHLQGTRGAIALSEKEIDFNAPTLGIPDLTYGWSKLTGEYLARLAHKKYGIRLACVRPFSGYGEDQDLTYPTPSIAMRVARGDDPIEVWGTGEQARDFVHIDDCVDAFFAILDHIEDGRGINIGSGISTSFNQLIGHMLKIEKRTAAIKPLSEKPAGVANRYADTSYLLKKVGWKPNISLTDGLTRVLRGVRERLGGNDLPFSIS</sequence>
<dbReference type="InterPro" id="IPR036291">
    <property type="entry name" value="NAD(P)-bd_dom_sf"/>
</dbReference>
<dbReference type="SUPFAM" id="SSF51735">
    <property type="entry name" value="NAD(P)-binding Rossmann-fold domains"/>
    <property type="match status" value="1"/>
</dbReference>
<dbReference type="InterPro" id="IPR050177">
    <property type="entry name" value="Lipid_A_modif_metabolic_enz"/>
</dbReference>
<feature type="domain" description="NAD-dependent epimerase/dehydratase" evidence="1">
    <location>
        <begin position="6"/>
        <end position="276"/>
    </location>
</feature>
<proteinExistence type="predicted"/>
<dbReference type="Proteomes" id="UP000034273">
    <property type="component" value="Unassembled WGS sequence"/>
</dbReference>
<dbReference type="EMBL" id="LCQW01000006">
    <property type="protein sequence ID" value="KKW24590.1"/>
    <property type="molecule type" value="Genomic_DNA"/>
</dbReference>
<dbReference type="PANTHER" id="PTHR43245:SF53">
    <property type="entry name" value="EPIMERASE-RELATED"/>
    <property type="match status" value="1"/>
</dbReference>
<reference evidence="2 3" key="1">
    <citation type="journal article" date="2015" name="Nature">
        <title>rRNA introns, odd ribosomes, and small enigmatic genomes across a large radiation of phyla.</title>
        <authorList>
            <person name="Brown C.T."/>
            <person name="Hug L.A."/>
            <person name="Thomas B.C."/>
            <person name="Sharon I."/>
            <person name="Castelle C.J."/>
            <person name="Singh A."/>
            <person name="Wilkins M.J."/>
            <person name="Williams K.H."/>
            <person name="Banfield J.F."/>
        </authorList>
    </citation>
    <scope>NUCLEOTIDE SEQUENCE [LARGE SCALE GENOMIC DNA]</scope>
</reference>
<accession>A0A0G1X125</accession>
<dbReference type="STRING" id="1618671.UY67_C0006G0045"/>
<evidence type="ECO:0000259" key="1">
    <source>
        <dbReference type="Pfam" id="PF01370"/>
    </source>
</evidence>
<protein>
    <submittedName>
        <fullName evidence="2">NAD-dependent epimerase/dehydratase</fullName>
    </submittedName>
</protein>
<dbReference type="AlphaFoldDB" id="A0A0G1X125"/>
<dbReference type="Pfam" id="PF01370">
    <property type="entry name" value="Epimerase"/>
    <property type="match status" value="1"/>
</dbReference>
<dbReference type="InterPro" id="IPR001509">
    <property type="entry name" value="Epimerase_deHydtase"/>
</dbReference>
<organism evidence="2 3">
    <name type="scientific">Candidatus Kaiserbacteria bacterium GW2011_GWA2_52_12</name>
    <dbReference type="NCBI Taxonomy" id="1618671"/>
    <lineage>
        <taxon>Bacteria</taxon>
        <taxon>Candidatus Kaiseribacteriota</taxon>
    </lineage>
</organism>
<comment type="caution">
    <text evidence="2">The sequence shown here is derived from an EMBL/GenBank/DDBJ whole genome shotgun (WGS) entry which is preliminary data.</text>
</comment>